<dbReference type="GO" id="GO:0006508">
    <property type="term" value="P:proteolysis"/>
    <property type="evidence" value="ECO:0007669"/>
    <property type="project" value="InterPro"/>
</dbReference>
<evidence type="ECO:0000259" key="3">
    <source>
        <dbReference type="Pfam" id="PF01364"/>
    </source>
</evidence>
<evidence type="ECO:0000256" key="1">
    <source>
        <dbReference type="ARBA" id="ARBA00022729"/>
    </source>
</evidence>
<dbReference type="AlphaFoldDB" id="A0A0F9F2U7"/>
<organism evidence="4">
    <name type="scientific">marine sediment metagenome</name>
    <dbReference type="NCBI Taxonomy" id="412755"/>
    <lineage>
        <taxon>unclassified sequences</taxon>
        <taxon>metagenomes</taxon>
        <taxon>ecological metagenomes</taxon>
    </lineage>
</organism>
<dbReference type="Gene3D" id="3.40.50.1460">
    <property type="match status" value="1"/>
</dbReference>
<name>A0A0F9F2U7_9ZZZZ</name>
<feature type="domain" description="Gingipain" evidence="3">
    <location>
        <begin position="5"/>
        <end position="401"/>
    </location>
</feature>
<evidence type="ECO:0000256" key="2">
    <source>
        <dbReference type="SAM" id="Phobius"/>
    </source>
</evidence>
<dbReference type="EMBL" id="LAZR01022769">
    <property type="protein sequence ID" value="KKL80729.1"/>
    <property type="molecule type" value="Genomic_DNA"/>
</dbReference>
<evidence type="ECO:0000313" key="4">
    <source>
        <dbReference type="EMBL" id="KKL80729.1"/>
    </source>
</evidence>
<dbReference type="InterPro" id="IPR029031">
    <property type="entry name" value="Gingipain_N_sf"/>
</dbReference>
<keyword evidence="2" id="KW-0812">Transmembrane</keyword>
<dbReference type="SUPFAM" id="SSF52129">
    <property type="entry name" value="Caspase-like"/>
    <property type="match status" value="1"/>
</dbReference>
<gene>
    <name evidence="4" type="ORF">LCGC14_2001860</name>
</gene>
<keyword evidence="1" id="KW-0732">Signal</keyword>
<dbReference type="GO" id="GO:0008234">
    <property type="term" value="F:cysteine-type peptidase activity"/>
    <property type="evidence" value="ECO:0007669"/>
    <property type="project" value="InterPro"/>
</dbReference>
<feature type="transmembrane region" description="Helical" evidence="2">
    <location>
        <begin position="605"/>
        <end position="629"/>
    </location>
</feature>
<keyword evidence="2" id="KW-0472">Membrane</keyword>
<dbReference type="InterPro" id="IPR029030">
    <property type="entry name" value="Caspase-like_dom_sf"/>
</dbReference>
<accession>A0A0F9F2U7</accession>
<dbReference type="InterPro" id="IPR001769">
    <property type="entry name" value="Gingipain"/>
</dbReference>
<reference evidence="4" key="1">
    <citation type="journal article" date="2015" name="Nature">
        <title>Complex archaea that bridge the gap between prokaryotes and eukaryotes.</title>
        <authorList>
            <person name="Spang A."/>
            <person name="Saw J.H."/>
            <person name="Jorgensen S.L."/>
            <person name="Zaremba-Niedzwiedzka K."/>
            <person name="Martijn J."/>
            <person name="Lind A.E."/>
            <person name="van Eijk R."/>
            <person name="Schleper C."/>
            <person name="Guy L."/>
            <person name="Ettema T.J."/>
        </authorList>
    </citation>
    <scope>NUCLEOTIDE SEQUENCE</scope>
</reference>
<feature type="non-terminal residue" evidence="4">
    <location>
        <position position="1"/>
    </location>
</feature>
<keyword evidence="2" id="KW-1133">Transmembrane helix</keyword>
<dbReference type="Gene3D" id="3.40.50.10390">
    <property type="entry name" value="Gingipain r, domain 1"/>
    <property type="match status" value="1"/>
</dbReference>
<dbReference type="Pfam" id="PF01364">
    <property type="entry name" value="Peptidase_C25"/>
    <property type="match status" value="1"/>
</dbReference>
<comment type="caution">
    <text evidence="4">The sequence shown here is derived from an EMBL/GenBank/DDBJ whole genome shotgun (WGS) entry which is preliminary data.</text>
</comment>
<sequence>TPNDTEYIDAVKPLMDWKNEKGVKTIILSNFSSYDGVDNAEKIRNMIISYYEKENIRWVLLAGDAQESLIPIRKTFNPDTKIYANSFAELGNQDYKPTDFYYADLTGDWDEDGDGNWGEAPQNNTNGRDEVSWIPEVYVGRLPASNANELEIMINKTLQYEVNPNIGDWMTRMLLAGGISNYAGPKDPDGEDEARLTEYIWKNYVLPEMNFTHLTRTYRFTPETPPLPNDEGPLTSFKYKFNEGYSTVFFAGHGASNKLADSVGSVYNINDKDSALNSLMPSLFYADACTTAPYDYNENSIGETLIKKDQSGAIGFIGGLRVTWYFTGDENLEMINRGNAKLFWKEFFQEKKFQQGRALYDSKVAYIKSSYFTREEEPSSLDYEYERKNILTYNLLGDPEVDIYTNKPKGAMNPFTDPIYEGQLISTTIKDISGRVVPYGRVHLRTDDGKYYTVYADKEGKINFRLPAQENETYNAIITGHNLIPSYFSFETKGDYIKPNILGITTTPRTPLLTKNVYLNIKTQDNYSGIESVFLLFSSDDFENHSFYEMSNNFSQNDNIFSFNLGRLKPGEFSYSIVTRDYANNTSSFYSESYKFTVGKHIVDYIFPISLVLVVGVVGISIVIVYKGLQKYSEIVRKINEKI</sequence>
<proteinExistence type="predicted"/>
<protein>
    <recommendedName>
        <fullName evidence="3">Gingipain domain-containing protein</fullName>
    </recommendedName>
</protein>